<dbReference type="InterPro" id="IPR008772">
    <property type="entry name" value="Phosphonate_metab_PhnH"/>
</dbReference>
<dbReference type="SUPFAM" id="SSF159709">
    <property type="entry name" value="PhnH-like"/>
    <property type="match status" value="1"/>
</dbReference>
<sequence length="217" mass="23006">MSTVTDQPSAIPNPGFADPTREAQSAFRSVLDALAHPTRSYPLAGPAQPPAALGSGLGAIALTVLDEDTTVWLSGALASDAEVVSWLSFHTGSRRVDDPALADFAFATPDALPVFDTFRQGTDEAPHLSTTVVVDTREIVCDSPREVHHFTATGPGINVEAELDAPWADHITDFAAQWRANVRLFPRGVDLLIVDEGSISALPRTTQLASLNPGQEA</sequence>
<dbReference type="RefSeq" id="WP_390229388.1">
    <property type="nucleotide sequence ID" value="NZ_JBHSCN010000005.1"/>
</dbReference>
<keyword evidence="1" id="KW-0456">Lyase</keyword>
<keyword evidence="2" id="KW-1185">Reference proteome</keyword>
<proteinExistence type="predicted"/>
<gene>
    <name evidence="1" type="primary">phnH</name>
    <name evidence="1" type="ORF">ACFOYW_12725</name>
</gene>
<dbReference type="PIRSF" id="PIRSF020680">
    <property type="entry name" value="PhnH"/>
    <property type="match status" value="1"/>
</dbReference>
<accession>A0ABV8Q7D7</accession>
<dbReference type="Pfam" id="PF05845">
    <property type="entry name" value="PhnH"/>
    <property type="match status" value="1"/>
</dbReference>
<dbReference type="NCBIfam" id="TIGR03292">
    <property type="entry name" value="PhnH_redo"/>
    <property type="match status" value="1"/>
</dbReference>
<comment type="caution">
    <text evidence="1">The sequence shown here is derived from an EMBL/GenBank/DDBJ whole genome shotgun (WGS) entry which is preliminary data.</text>
</comment>
<dbReference type="Proteomes" id="UP001595900">
    <property type="component" value="Unassembled WGS sequence"/>
</dbReference>
<name>A0ABV8Q7D7_9MICO</name>
<organism evidence="1 2">
    <name type="scientific">Gryllotalpicola reticulitermitis</name>
    <dbReference type="NCBI Taxonomy" id="1184153"/>
    <lineage>
        <taxon>Bacteria</taxon>
        <taxon>Bacillati</taxon>
        <taxon>Actinomycetota</taxon>
        <taxon>Actinomycetes</taxon>
        <taxon>Micrococcales</taxon>
        <taxon>Microbacteriaceae</taxon>
        <taxon>Gryllotalpicola</taxon>
    </lineage>
</organism>
<dbReference type="InterPro" id="IPR038058">
    <property type="entry name" value="PhnH-like_sp"/>
</dbReference>
<evidence type="ECO:0000313" key="1">
    <source>
        <dbReference type="EMBL" id="MFC4244240.1"/>
    </source>
</evidence>
<dbReference type="EMBL" id="JBHSCN010000005">
    <property type="protein sequence ID" value="MFC4244240.1"/>
    <property type="molecule type" value="Genomic_DNA"/>
</dbReference>
<dbReference type="Gene3D" id="3.40.50.11310">
    <property type="entry name" value="Bacterial phosphonate metabolism protein PhnH"/>
    <property type="match status" value="1"/>
</dbReference>
<dbReference type="GO" id="GO:0016829">
    <property type="term" value="F:lyase activity"/>
    <property type="evidence" value="ECO:0007669"/>
    <property type="project" value="UniProtKB-KW"/>
</dbReference>
<reference evidence="2" key="1">
    <citation type="journal article" date="2019" name="Int. J. Syst. Evol. Microbiol.">
        <title>The Global Catalogue of Microorganisms (GCM) 10K type strain sequencing project: providing services to taxonomists for standard genome sequencing and annotation.</title>
        <authorList>
            <consortium name="The Broad Institute Genomics Platform"/>
            <consortium name="The Broad Institute Genome Sequencing Center for Infectious Disease"/>
            <person name="Wu L."/>
            <person name="Ma J."/>
        </authorList>
    </citation>
    <scope>NUCLEOTIDE SEQUENCE [LARGE SCALE GENOMIC DNA]</scope>
    <source>
        <strain evidence="2">CGMCC 1.10363</strain>
    </source>
</reference>
<evidence type="ECO:0000313" key="2">
    <source>
        <dbReference type="Proteomes" id="UP001595900"/>
    </source>
</evidence>
<protein>
    <submittedName>
        <fullName evidence="1">Phosphonate C-P lyase system protein PhnH</fullName>
    </submittedName>
</protein>